<dbReference type="SUPFAM" id="SSF55608">
    <property type="entry name" value="Homing endonucleases"/>
    <property type="match status" value="1"/>
</dbReference>
<name>A0ABP9D4A1_9ACTN</name>
<dbReference type="PANTHER" id="PTHR36181">
    <property type="entry name" value="INTRON-ENCODED ENDONUCLEASE AI3-RELATED"/>
    <property type="match status" value="1"/>
</dbReference>
<accession>A0ABP9D4A1</accession>
<sequence length="130" mass="15050">MSMLKKDRSTLEELINYFGGGGIRNLDHNNLRFYIESLKDLTAVINHFDKYPLFTKKQEDYLLFKQVFYLFKNKNHLTMEELKQVIAIKALLRNKGLSDSLLEAFPDITPATIPVTDTTCFNGDVNIIYP</sequence>
<dbReference type="Gene3D" id="3.10.28.10">
    <property type="entry name" value="Homing endonucleases"/>
    <property type="match status" value="1"/>
</dbReference>
<dbReference type="InterPro" id="IPR027434">
    <property type="entry name" value="Homing_endonucl"/>
</dbReference>
<dbReference type="InterPro" id="IPR051289">
    <property type="entry name" value="LAGLIDADG_Endonuclease"/>
</dbReference>
<organism evidence="2 3">
    <name type="scientific">Streptomyces ziwulingensis</name>
    <dbReference type="NCBI Taxonomy" id="1045501"/>
    <lineage>
        <taxon>Bacteria</taxon>
        <taxon>Bacillati</taxon>
        <taxon>Actinomycetota</taxon>
        <taxon>Actinomycetes</taxon>
        <taxon>Kitasatosporales</taxon>
        <taxon>Streptomycetaceae</taxon>
        <taxon>Streptomyces</taxon>
    </lineage>
</organism>
<dbReference type="InterPro" id="IPR004860">
    <property type="entry name" value="LAGLIDADG_dom"/>
</dbReference>
<protein>
    <recommendedName>
        <fullName evidence="1">Homing endonuclease LAGLIDADG domain-containing protein</fullName>
    </recommendedName>
</protein>
<evidence type="ECO:0000313" key="2">
    <source>
        <dbReference type="EMBL" id="GAA4828366.1"/>
    </source>
</evidence>
<dbReference type="PANTHER" id="PTHR36181:SF4">
    <property type="entry name" value="LAGLIDADG ENDONUCLEASE"/>
    <property type="match status" value="1"/>
</dbReference>
<feature type="domain" description="Homing endonuclease LAGLIDADG" evidence="1">
    <location>
        <begin position="4"/>
        <end position="67"/>
    </location>
</feature>
<dbReference type="Pfam" id="PF00961">
    <property type="entry name" value="LAGLIDADG_1"/>
    <property type="match status" value="1"/>
</dbReference>
<proteinExistence type="predicted"/>
<reference evidence="3" key="1">
    <citation type="journal article" date="2019" name="Int. J. Syst. Evol. Microbiol.">
        <title>The Global Catalogue of Microorganisms (GCM) 10K type strain sequencing project: providing services to taxonomists for standard genome sequencing and annotation.</title>
        <authorList>
            <consortium name="The Broad Institute Genomics Platform"/>
            <consortium name="The Broad Institute Genome Sequencing Center for Infectious Disease"/>
            <person name="Wu L."/>
            <person name="Ma J."/>
        </authorList>
    </citation>
    <scope>NUCLEOTIDE SEQUENCE [LARGE SCALE GENOMIC DNA]</scope>
    <source>
        <strain evidence="3">JCM 18081</strain>
    </source>
</reference>
<dbReference type="Proteomes" id="UP001501265">
    <property type="component" value="Unassembled WGS sequence"/>
</dbReference>
<gene>
    <name evidence="2" type="ORF">GCM10023220_71590</name>
</gene>
<evidence type="ECO:0000313" key="3">
    <source>
        <dbReference type="Proteomes" id="UP001501265"/>
    </source>
</evidence>
<keyword evidence="3" id="KW-1185">Reference proteome</keyword>
<comment type="caution">
    <text evidence="2">The sequence shown here is derived from an EMBL/GenBank/DDBJ whole genome shotgun (WGS) entry which is preliminary data.</text>
</comment>
<dbReference type="EMBL" id="BAABIG010000150">
    <property type="protein sequence ID" value="GAA4828366.1"/>
    <property type="molecule type" value="Genomic_DNA"/>
</dbReference>
<evidence type="ECO:0000259" key="1">
    <source>
        <dbReference type="Pfam" id="PF00961"/>
    </source>
</evidence>